<dbReference type="STRING" id="1423774.FD31_GL000276"/>
<reference evidence="1 2" key="1">
    <citation type="journal article" date="2015" name="Genome Announc.">
        <title>Expanding the biotechnology potential of lactobacilli through comparative genomics of 213 strains and associated genera.</title>
        <authorList>
            <person name="Sun Z."/>
            <person name="Harris H.M."/>
            <person name="McCann A."/>
            <person name="Guo C."/>
            <person name="Argimon S."/>
            <person name="Zhang W."/>
            <person name="Yang X."/>
            <person name="Jeffery I.B."/>
            <person name="Cooney J.C."/>
            <person name="Kagawa T.F."/>
            <person name="Liu W."/>
            <person name="Song Y."/>
            <person name="Salvetti E."/>
            <person name="Wrobel A."/>
            <person name="Rasinkangas P."/>
            <person name="Parkhill J."/>
            <person name="Rea M.C."/>
            <person name="O'Sullivan O."/>
            <person name="Ritari J."/>
            <person name="Douillard F.P."/>
            <person name="Paul Ross R."/>
            <person name="Yang R."/>
            <person name="Briner A.E."/>
            <person name="Felis G.E."/>
            <person name="de Vos W.M."/>
            <person name="Barrangou R."/>
            <person name="Klaenhammer T.R."/>
            <person name="Caufield P.W."/>
            <person name="Cui Y."/>
            <person name="Zhang H."/>
            <person name="O'Toole P.W."/>
        </authorList>
    </citation>
    <scope>NUCLEOTIDE SEQUENCE [LARGE SCALE GENOMIC DNA]</scope>
    <source>
        <strain evidence="1 2">DSM 16982</strain>
    </source>
</reference>
<dbReference type="PATRIC" id="fig|1423774.3.peg.283"/>
<gene>
    <name evidence="1" type="ORF">FD31_GL000276</name>
</gene>
<proteinExistence type="predicted"/>
<comment type="caution">
    <text evidence="1">The sequence shown here is derived from an EMBL/GenBank/DDBJ whole genome shotgun (WGS) entry which is preliminary data.</text>
</comment>
<name>A0A0R1WNJ3_9LACO</name>
<evidence type="ECO:0000313" key="1">
    <source>
        <dbReference type="EMBL" id="KRM17387.1"/>
    </source>
</evidence>
<organism evidence="1 2">
    <name type="scientific">Companilactobacillus nantensis DSM 16982</name>
    <dbReference type="NCBI Taxonomy" id="1423774"/>
    <lineage>
        <taxon>Bacteria</taxon>
        <taxon>Bacillati</taxon>
        <taxon>Bacillota</taxon>
        <taxon>Bacilli</taxon>
        <taxon>Lactobacillales</taxon>
        <taxon>Lactobacillaceae</taxon>
        <taxon>Companilactobacillus</taxon>
    </lineage>
</organism>
<dbReference type="EMBL" id="AZFV01000010">
    <property type="protein sequence ID" value="KRM17387.1"/>
    <property type="molecule type" value="Genomic_DNA"/>
</dbReference>
<keyword evidence="2" id="KW-1185">Reference proteome</keyword>
<protein>
    <submittedName>
        <fullName evidence="1">Uncharacterized protein</fullName>
    </submittedName>
</protein>
<evidence type="ECO:0000313" key="2">
    <source>
        <dbReference type="Proteomes" id="UP000051302"/>
    </source>
</evidence>
<dbReference type="AlphaFoldDB" id="A0A0R1WNJ3"/>
<dbReference type="Proteomes" id="UP000051302">
    <property type="component" value="Unassembled WGS sequence"/>
</dbReference>
<sequence length="80" mass="9556">MNSGIIMMSEAFIMINDEKKLLEYMSNFYKISADELTQKYTMSQLEDAYNEINNKTRYQKYLNKNKSFPSEYVIKEFSPL</sequence>
<accession>A0A0R1WNJ3</accession>